<keyword evidence="3 5" id="KW-1133">Transmembrane helix</keyword>
<keyword evidence="4 5" id="KW-0472">Membrane</keyword>
<evidence type="ECO:0000313" key="6">
    <source>
        <dbReference type="EMBL" id="DAE02412.1"/>
    </source>
</evidence>
<dbReference type="InterPro" id="IPR006480">
    <property type="entry name" value="Phage_holin_4_1"/>
</dbReference>
<comment type="subcellular location">
    <subcellularLocation>
        <location evidence="1">Host membrane</location>
        <topology evidence="1">Multi-pass membrane protein</topology>
    </subcellularLocation>
</comment>
<sequence>MRIEFLQIFAEAMASNVIFEALMIAVVLDTILGVLRAIKFRKFNSSAGIDGAIRKVAMLVSAAALMGADLLVHVNLAAMIPDTYLQAVGLTKVGLCELFCLLFVIYECISILKNMLLCGLPVPAKLRSWLEEFLENMTAELPEETNKETVEETKKRVD</sequence>
<dbReference type="GO" id="GO:0033644">
    <property type="term" value="C:host cell membrane"/>
    <property type="evidence" value="ECO:0007669"/>
    <property type="project" value="UniProtKB-SubCell"/>
</dbReference>
<dbReference type="Pfam" id="PF05105">
    <property type="entry name" value="Phage_holin_4_1"/>
    <property type="match status" value="1"/>
</dbReference>
<feature type="transmembrane region" description="Helical" evidence="5">
    <location>
        <begin position="56"/>
        <end position="78"/>
    </location>
</feature>
<accession>A0A8S5P887</accession>
<feature type="transmembrane region" description="Helical" evidence="5">
    <location>
        <begin position="12"/>
        <end position="35"/>
    </location>
</feature>
<protein>
    <submittedName>
        <fullName evidence="6">Holin</fullName>
    </submittedName>
</protein>
<name>A0A8S5P887_9CAUD</name>
<dbReference type="NCBIfam" id="TIGR01593">
    <property type="entry name" value="holin_tox_secr"/>
    <property type="match status" value="1"/>
</dbReference>
<evidence type="ECO:0000256" key="2">
    <source>
        <dbReference type="ARBA" id="ARBA00022692"/>
    </source>
</evidence>
<evidence type="ECO:0000256" key="5">
    <source>
        <dbReference type="SAM" id="Phobius"/>
    </source>
</evidence>
<dbReference type="EMBL" id="BK015345">
    <property type="protein sequence ID" value="DAE02412.1"/>
    <property type="molecule type" value="Genomic_DNA"/>
</dbReference>
<evidence type="ECO:0000256" key="4">
    <source>
        <dbReference type="ARBA" id="ARBA00023136"/>
    </source>
</evidence>
<evidence type="ECO:0000256" key="1">
    <source>
        <dbReference type="ARBA" id="ARBA00004301"/>
    </source>
</evidence>
<organism evidence="6">
    <name type="scientific">Siphoviridae sp. ctoyp25</name>
    <dbReference type="NCBI Taxonomy" id="2825675"/>
    <lineage>
        <taxon>Viruses</taxon>
        <taxon>Duplodnaviria</taxon>
        <taxon>Heunggongvirae</taxon>
        <taxon>Uroviricota</taxon>
        <taxon>Caudoviricetes</taxon>
    </lineage>
</organism>
<reference evidence="6" key="1">
    <citation type="journal article" date="2021" name="Proc. Natl. Acad. Sci. U.S.A.">
        <title>A Catalog of Tens of Thousands of Viruses from Human Metagenomes Reveals Hidden Associations with Chronic Diseases.</title>
        <authorList>
            <person name="Tisza M.J."/>
            <person name="Buck C.B."/>
        </authorList>
    </citation>
    <scope>NUCLEOTIDE SEQUENCE</scope>
    <source>
        <strain evidence="6">Ctoyp25</strain>
    </source>
</reference>
<feature type="transmembrane region" description="Helical" evidence="5">
    <location>
        <begin position="84"/>
        <end position="106"/>
    </location>
</feature>
<keyword evidence="2 5" id="KW-0812">Transmembrane</keyword>
<evidence type="ECO:0000256" key="3">
    <source>
        <dbReference type="ARBA" id="ARBA00022989"/>
    </source>
</evidence>
<proteinExistence type="predicted"/>